<name>A0A699ZCC5_HAELA</name>
<dbReference type="PANTHER" id="PTHR46423">
    <property type="entry name" value="RNA POLYMERASE II-ASSOCIATED PROTEIN 3"/>
    <property type="match status" value="1"/>
</dbReference>
<dbReference type="Gene3D" id="1.25.40.10">
    <property type="entry name" value="Tetratricopeptide repeat domain"/>
    <property type="match status" value="1"/>
</dbReference>
<dbReference type="PROSITE" id="PS50005">
    <property type="entry name" value="TPR"/>
    <property type="match status" value="1"/>
</dbReference>
<dbReference type="Proteomes" id="UP000485058">
    <property type="component" value="Unassembled WGS sequence"/>
</dbReference>
<protein>
    <submittedName>
        <fullName evidence="4">TPR_REGION domain-containing protein</fullName>
    </submittedName>
</protein>
<evidence type="ECO:0000256" key="2">
    <source>
        <dbReference type="PROSITE-ProRule" id="PRU00339"/>
    </source>
</evidence>
<feature type="region of interest" description="Disordered" evidence="3">
    <location>
        <begin position="1"/>
        <end position="95"/>
    </location>
</feature>
<dbReference type="EMBL" id="BLLF01001620">
    <property type="protein sequence ID" value="GFH20357.1"/>
    <property type="molecule type" value="Genomic_DNA"/>
</dbReference>
<comment type="caution">
    <text evidence="4">The sequence shown here is derived from an EMBL/GenBank/DDBJ whole genome shotgun (WGS) entry which is preliminary data.</text>
</comment>
<keyword evidence="1 2" id="KW-0802">TPR repeat</keyword>
<dbReference type="InterPro" id="IPR051966">
    <property type="entry name" value="RPAP3"/>
</dbReference>
<evidence type="ECO:0000313" key="5">
    <source>
        <dbReference type="Proteomes" id="UP000485058"/>
    </source>
</evidence>
<dbReference type="InterPro" id="IPR011990">
    <property type="entry name" value="TPR-like_helical_dom_sf"/>
</dbReference>
<evidence type="ECO:0000256" key="1">
    <source>
        <dbReference type="ARBA" id="ARBA00022803"/>
    </source>
</evidence>
<reference evidence="4 5" key="1">
    <citation type="submission" date="2020-02" db="EMBL/GenBank/DDBJ databases">
        <title>Draft genome sequence of Haematococcus lacustris strain NIES-144.</title>
        <authorList>
            <person name="Morimoto D."/>
            <person name="Nakagawa S."/>
            <person name="Yoshida T."/>
            <person name="Sawayama S."/>
        </authorList>
    </citation>
    <scope>NUCLEOTIDE SEQUENCE [LARGE SCALE GENOMIC DNA]</scope>
    <source>
        <strain evidence="4 5">NIES-144</strain>
    </source>
</reference>
<feature type="compositionally biased region" description="Basic and acidic residues" evidence="3">
    <location>
        <begin position="84"/>
        <end position="95"/>
    </location>
</feature>
<sequence length="267" mass="28176">MCKHGDVWQAEDEAKAVAGTAGPQGSTAPTTNGHSKGADDLQGKASAANGTGAKVAQGSGAVNGSGGQGLKPSGQHSQPPAGVDPKKAEKAEKAKAKGNEYFQAGKFMEALTEYTRAISFNPNNHVYYSNRAMACIKLFRFEQASAEDDCNKVLRFELADKDKVKALLRRATARDALQKYEGAEADLRAVLSLEPVNKQAREDLQALRRHQTEMAQAQAAMVAHMRAQQVGMGSSGGGGMVPQLPPGFDLNSLPPGIDLAHLGLAQH</sequence>
<dbReference type="GO" id="GO:0101031">
    <property type="term" value="C:protein folding chaperone complex"/>
    <property type="evidence" value="ECO:0007669"/>
    <property type="project" value="TreeGrafter"/>
</dbReference>
<dbReference type="PANTHER" id="PTHR46423:SF1">
    <property type="entry name" value="RNA POLYMERASE II-ASSOCIATED PROTEIN 3"/>
    <property type="match status" value="1"/>
</dbReference>
<evidence type="ECO:0000256" key="3">
    <source>
        <dbReference type="SAM" id="MobiDB-lite"/>
    </source>
</evidence>
<feature type="repeat" description="TPR" evidence="2">
    <location>
        <begin position="91"/>
        <end position="124"/>
    </location>
</feature>
<organism evidence="4 5">
    <name type="scientific">Haematococcus lacustris</name>
    <name type="common">Green alga</name>
    <name type="synonym">Haematococcus pluvialis</name>
    <dbReference type="NCBI Taxonomy" id="44745"/>
    <lineage>
        <taxon>Eukaryota</taxon>
        <taxon>Viridiplantae</taxon>
        <taxon>Chlorophyta</taxon>
        <taxon>core chlorophytes</taxon>
        <taxon>Chlorophyceae</taxon>
        <taxon>CS clade</taxon>
        <taxon>Chlamydomonadales</taxon>
        <taxon>Haematococcaceae</taxon>
        <taxon>Haematococcus</taxon>
    </lineage>
</organism>
<feature type="compositionally biased region" description="Polar residues" evidence="3">
    <location>
        <begin position="23"/>
        <end position="34"/>
    </location>
</feature>
<dbReference type="SUPFAM" id="SSF48452">
    <property type="entry name" value="TPR-like"/>
    <property type="match status" value="1"/>
</dbReference>
<dbReference type="SMART" id="SM00028">
    <property type="entry name" value="TPR"/>
    <property type="match status" value="3"/>
</dbReference>
<keyword evidence="5" id="KW-1185">Reference proteome</keyword>
<gene>
    <name evidence="4" type="ORF">HaLaN_17465</name>
</gene>
<proteinExistence type="predicted"/>
<evidence type="ECO:0000313" key="4">
    <source>
        <dbReference type="EMBL" id="GFH20357.1"/>
    </source>
</evidence>
<dbReference type="InterPro" id="IPR019734">
    <property type="entry name" value="TPR_rpt"/>
</dbReference>
<accession>A0A699ZCC5</accession>
<dbReference type="Pfam" id="PF13414">
    <property type="entry name" value="TPR_11"/>
    <property type="match status" value="1"/>
</dbReference>
<dbReference type="AlphaFoldDB" id="A0A699ZCC5"/>